<keyword evidence="5 6" id="KW-0472">Membrane</keyword>
<dbReference type="PANTHER" id="PTHR11101">
    <property type="entry name" value="PHOSPHATE TRANSPORTER"/>
    <property type="match status" value="1"/>
</dbReference>
<feature type="transmembrane region" description="Helical" evidence="6">
    <location>
        <begin position="106"/>
        <end position="130"/>
    </location>
</feature>
<dbReference type="Pfam" id="PF01384">
    <property type="entry name" value="PHO4"/>
    <property type="match status" value="1"/>
</dbReference>
<feature type="transmembrane region" description="Helical" evidence="6">
    <location>
        <begin position="259"/>
        <end position="281"/>
    </location>
</feature>
<protein>
    <recommendedName>
        <fullName evidence="6">Phosphate transporter</fullName>
    </recommendedName>
</protein>
<proteinExistence type="inferred from homology"/>
<dbReference type="EMBL" id="VICE01000096">
    <property type="protein sequence ID" value="TQD43516.1"/>
    <property type="molecule type" value="Genomic_DNA"/>
</dbReference>
<dbReference type="InterPro" id="IPR001204">
    <property type="entry name" value="Phos_transporter"/>
</dbReference>
<comment type="subcellular location">
    <subcellularLocation>
        <location evidence="1 6">Membrane</location>
        <topology evidence="1 6">Multi-pass membrane protein</topology>
    </subcellularLocation>
</comment>
<evidence type="ECO:0000256" key="6">
    <source>
        <dbReference type="RuleBase" id="RU363058"/>
    </source>
</evidence>
<keyword evidence="4 6" id="KW-1133">Transmembrane helix</keyword>
<feature type="transmembrane region" description="Helical" evidence="6">
    <location>
        <begin position="293"/>
        <end position="315"/>
    </location>
</feature>
<feature type="transmembrane region" description="Helical" evidence="6">
    <location>
        <begin position="73"/>
        <end position="94"/>
    </location>
</feature>
<dbReference type="PANTHER" id="PTHR11101:SF80">
    <property type="entry name" value="PHOSPHATE TRANSPORTER"/>
    <property type="match status" value="1"/>
</dbReference>
<dbReference type="OrthoDB" id="9779554at2"/>
<name>A0A508A0M8_9GAMM</name>
<keyword evidence="8" id="KW-1185">Reference proteome</keyword>
<organism evidence="7 8">
    <name type="scientific">Marilutibacter aestuarii</name>
    <dbReference type="NCBI Taxonomy" id="1706195"/>
    <lineage>
        <taxon>Bacteria</taxon>
        <taxon>Pseudomonadati</taxon>
        <taxon>Pseudomonadota</taxon>
        <taxon>Gammaproteobacteria</taxon>
        <taxon>Lysobacterales</taxon>
        <taxon>Lysobacteraceae</taxon>
        <taxon>Marilutibacter</taxon>
    </lineage>
</organism>
<reference evidence="7 8" key="1">
    <citation type="submission" date="2019-06" db="EMBL/GenBank/DDBJ databases">
        <title>Lysobacter alkalisoli sp. nov. isolated from saline soil.</title>
        <authorList>
            <person name="Sun J.-Q."/>
            <person name="Xu L."/>
        </authorList>
    </citation>
    <scope>NUCLEOTIDE SEQUENCE [LARGE SCALE GENOMIC DNA]</scope>
    <source>
        <strain evidence="7 8">JCM 31130</strain>
    </source>
</reference>
<accession>A0A508A0M8</accession>
<evidence type="ECO:0000256" key="5">
    <source>
        <dbReference type="ARBA" id="ARBA00023136"/>
    </source>
</evidence>
<dbReference type="GO" id="GO:0035435">
    <property type="term" value="P:phosphate ion transmembrane transport"/>
    <property type="evidence" value="ECO:0007669"/>
    <property type="project" value="TreeGrafter"/>
</dbReference>
<sequence length="375" mass="39442">MLTLVIVVVLAALIFEYINGFHDTANSIATVVATKVLSPMQAVGLAASMNLIGALLGTAVAKTIASGLIDVGVVEVGSQLILCALLGGIIWNLITWWLGLPSSSSHALIGGLCGAALAAASNNFDAIIWSEPKEPIYRSAGVLWKVVVPMVTSPVLGFAAGFLVMGVLFFFISMMARSGGWLARIARPRWVNSFFGKAQLVSAAGMGLAHGMNDAQKTMGIIALTLFSAQSVGTLDDLPAWLDFLHPSDNAMATQDIDLWIKITCALVMAAGTAAGGWRIIKTLGHKLVKLHPIHGFAAETSASAVIFGASMLGIPVSTTHNISSAIMGVGTAKRLNAIKWTVVEKMIWAWILTIPAAGGIAYLIFEFLRAMGWA</sequence>
<dbReference type="GO" id="GO:0005315">
    <property type="term" value="F:phosphate transmembrane transporter activity"/>
    <property type="evidence" value="ECO:0007669"/>
    <property type="project" value="InterPro"/>
</dbReference>
<feature type="transmembrane region" description="Helical" evidence="6">
    <location>
        <begin position="142"/>
        <end position="172"/>
    </location>
</feature>
<keyword evidence="3 6" id="KW-0812">Transmembrane</keyword>
<evidence type="ECO:0000313" key="8">
    <source>
        <dbReference type="Proteomes" id="UP000318212"/>
    </source>
</evidence>
<gene>
    <name evidence="7" type="ORF">FKV25_10460</name>
</gene>
<feature type="transmembrane region" description="Helical" evidence="6">
    <location>
        <begin position="43"/>
        <end position="61"/>
    </location>
</feature>
<dbReference type="Proteomes" id="UP000318212">
    <property type="component" value="Unassembled WGS sequence"/>
</dbReference>
<dbReference type="AlphaFoldDB" id="A0A508A0M8"/>
<evidence type="ECO:0000256" key="3">
    <source>
        <dbReference type="ARBA" id="ARBA00022692"/>
    </source>
</evidence>
<comment type="similarity">
    <text evidence="6">Belongs to the inorganic phosphate transporter (PiT) (TC 2.A.20) family.</text>
</comment>
<evidence type="ECO:0000256" key="1">
    <source>
        <dbReference type="ARBA" id="ARBA00004141"/>
    </source>
</evidence>
<evidence type="ECO:0000313" key="7">
    <source>
        <dbReference type="EMBL" id="TQD43516.1"/>
    </source>
</evidence>
<keyword evidence="6" id="KW-0592">Phosphate transport</keyword>
<dbReference type="GO" id="GO:0016020">
    <property type="term" value="C:membrane"/>
    <property type="evidence" value="ECO:0007669"/>
    <property type="project" value="UniProtKB-SubCell"/>
</dbReference>
<dbReference type="RefSeq" id="WP_141518747.1">
    <property type="nucleotide sequence ID" value="NZ_VICE01000096.1"/>
</dbReference>
<feature type="transmembrane region" description="Helical" evidence="6">
    <location>
        <begin position="348"/>
        <end position="369"/>
    </location>
</feature>
<keyword evidence="2 6" id="KW-0813">Transport</keyword>
<evidence type="ECO:0000256" key="4">
    <source>
        <dbReference type="ARBA" id="ARBA00022989"/>
    </source>
</evidence>
<comment type="caution">
    <text evidence="7">The sequence shown here is derived from an EMBL/GenBank/DDBJ whole genome shotgun (WGS) entry which is preliminary data.</text>
</comment>
<evidence type="ECO:0000256" key="2">
    <source>
        <dbReference type="ARBA" id="ARBA00022448"/>
    </source>
</evidence>